<dbReference type="SUPFAM" id="SSF52317">
    <property type="entry name" value="Class I glutamine amidotransferase-like"/>
    <property type="match status" value="1"/>
</dbReference>
<dbReference type="OrthoDB" id="9785923at2"/>
<evidence type="ECO:0000313" key="4">
    <source>
        <dbReference type="Proteomes" id="UP000315010"/>
    </source>
</evidence>
<dbReference type="Proteomes" id="UP000315010">
    <property type="component" value="Unassembled WGS sequence"/>
</dbReference>
<dbReference type="Pfam" id="PF06283">
    <property type="entry name" value="ThuA"/>
    <property type="match status" value="1"/>
</dbReference>
<dbReference type="Gene3D" id="3.40.50.880">
    <property type="match status" value="1"/>
</dbReference>
<dbReference type="PANTHER" id="PTHR40469:SF2">
    <property type="entry name" value="GALACTOSE-BINDING DOMAIN-LIKE SUPERFAMILY PROTEIN"/>
    <property type="match status" value="1"/>
</dbReference>
<feature type="region of interest" description="Disordered" evidence="1">
    <location>
        <begin position="32"/>
        <end position="51"/>
    </location>
</feature>
<proteinExistence type="predicted"/>
<dbReference type="InterPro" id="IPR029010">
    <property type="entry name" value="ThuA-like"/>
</dbReference>
<dbReference type="PANTHER" id="PTHR40469">
    <property type="entry name" value="SECRETED GLYCOSYL HYDROLASE"/>
    <property type="match status" value="1"/>
</dbReference>
<protein>
    <submittedName>
        <fullName evidence="3">Trehalose utilization</fullName>
    </submittedName>
</protein>
<dbReference type="InterPro" id="IPR029062">
    <property type="entry name" value="Class_I_gatase-like"/>
</dbReference>
<keyword evidence="4" id="KW-1185">Reference proteome</keyword>
<dbReference type="EMBL" id="SJPJ01000001">
    <property type="protein sequence ID" value="TWT84460.1"/>
    <property type="molecule type" value="Genomic_DNA"/>
</dbReference>
<organism evidence="3 4">
    <name type="scientific">Novipirellula herctigrandis</name>
    <dbReference type="NCBI Taxonomy" id="2527986"/>
    <lineage>
        <taxon>Bacteria</taxon>
        <taxon>Pseudomonadati</taxon>
        <taxon>Planctomycetota</taxon>
        <taxon>Planctomycetia</taxon>
        <taxon>Pirellulales</taxon>
        <taxon>Pirellulaceae</taxon>
        <taxon>Novipirellula</taxon>
    </lineage>
</organism>
<gene>
    <name evidence="3" type="ORF">CA13_59380</name>
</gene>
<evidence type="ECO:0000259" key="2">
    <source>
        <dbReference type="Pfam" id="PF06283"/>
    </source>
</evidence>
<name>A0A5C5ZBB2_9BACT</name>
<accession>A0A5C5ZBB2</accession>
<comment type="caution">
    <text evidence="3">The sequence shown here is derived from an EMBL/GenBank/DDBJ whole genome shotgun (WGS) entry which is preliminary data.</text>
</comment>
<dbReference type="AlphaFoldDB" id="A0A5C5ZBB2"/>
<feature type="compositionally biased region" description="Polar residues" evidence="1">
    <location>
        <begin position="34"/>
        <end position="51"/>
    </location>
</feature>
<evidence type="ECO:0000256" key="1">
    <source>
        <dbReference type="SAM" id="MobiDB-lite"/>
    </source>
</evidence>
<evidence type="ECO:0000313" key="3">
    <source>
        <dbReference type="EMBL" id="TWT84460.1"/>
    </source>
</evidence>
<feature type="domain" description="ThuA-like" evidence="2">
    <location>
        <begin position="127"/>
        <end position="358"/>
    </location>
</feature>
<reference evidence="3 4" key="1">
    <citation type="submission" date="2019-02" db="EMBL/GenBank/DDBJ databases">
        <title>Deep-cultivation of Planctomycetes and their phenomic and genomic characterization uncovers novel biology.</title>
        <authorList>
            <person name="Wiegand S."/>
            <person name="Jogler M."/>
            <person name="Boedeker C."/>
            <person name="Pinto D."/>
            <person name="Vollmers J."/>
            <person name="Rivas-Marin E."/>
            <person name="Kohn T."/>
            <person name="Peeters S.H."/>
            <person name="Heuer A."/>
            <person name="Rast P."/>
            <person name="Oberbeckmann S."/>
            <person name="Bunk B."/>
            <person name="Jeske O."/>
            <person name="Meyerdierks A."/>
            <person name="Storesund J.E."/>
            <person name="Kallscheuer N."/>
            <person name="Luecker S."/>
            <person name="Lage O.M."/>
            <person name="Pohl T."/>
            <person name="Merkel B.J."/>
            <person name="Hornburger P."/>
            <person name="Mueller R.-W."/>
            <person name="Bruemmer F."/>
            <person name="Labrenz M."/>
            <person name="Spormann A.M."/>
            <person name="Op Den Camp H."/>
            <person name="Overmann J."/>
            <person name="Amann R."/>
            <person name="Jetten M.S.M."/>
            <person name="Mascher T."/>
            <person name="Medema M.H."/>
            <person name="Devos D.P."/>
            <person name="Kaster A.-K."/>
            <person name="Ovreas L."/>
            <person name="Rohde M."/>
            <person name="Galperin M.Y."/>
            <person name="Jogler C."/>
        </authorList>
    </citation>
    <scope>NUCLEOTIDE SEQUENCE [LARGE SCALE GENOMIC DNA]</scope>
    <source>
        <strain evidence="3 4">CA13</strain>
    </source>
</reference>
<sequence length="384" mass="42254">MASAIFGSLTFRLSTVAISFLISIGDVSGANPVASGTESKANTHSSSQGVKHSVNSELVSDLDTAALDKLRAEGTPRGRAPSGWPAFNWPEKRDVLFGFYGPSEQEKQFIVEAVPQSPIVKPEHKRKLLVFYRCQYPHASIATANFAYQQLAKATDAFDIMLTDDPALIRTSNLSQYDALLLNNTTDFDVTVGADGRAAILNFVRSGKGLIGIHAAADSCKGWRDGARLINGIFSCHPWLPTGTWAFQLQSPEHPINQAIEGKGFWLRDEVYAYRDGSHSPDQSRELVSLDLTKSENHDSPSLRESLRDRTNAKPHRPVAWIHRFGEGRVFYSNLGHNNTTYWHPMVLTHYLAGIQYALGDLHADDTATTELAIVNTSPAPIDH</sequence>